<organism evidence="5">
    <name type="scientific">Nakamurella sp. A5-74</name>
    <dbReference type="NCBI Taxonomy" id="3158264"/>
    <lineage>
        <taxon>Bacteria</taxon>
        <taxon>Bacillati</taxon>
        <taxon>Actinomycetota</taxon>
        <taxon>Actinomycetes</taxon>
        <taxon>Nakamurellales</taxon>
        <taxon>Nakamurellaceae</taxon>
        <taxon>Nakamurella</taxon>
    </lineage>
</organism>
<dbReference type="Pfam" id="PF13377">
    <property type="entry name" value="Peripla_BP_3"/>
    <property type="match status" value="1"/>
</dbReference>
<accession>A0AAU8DN46</accession>
<gene>
    <name evidence="5" type="ORF">ABLG96_21325</name>
</gene>
<reference evidence="5" key="1">
    <citation type="submission" date="2024-05" db="EMBL/GenBank/DDBJ databases">
        <authorList>
            <person name="Cai S.Y."/>
            <person name="Jin L.M."/>
            <person name="Li H.R."/>
        </authorList>
    </citation>
    <scope>NUCLEOTIDE SEQUENCE</scope>
    <source>
        <strain evidence="5">A5-74</strain>
    </source>
</reference>
<dbReference type="InterPro" id="IPR028082">
    <property type="entry name" value="Peripla_BP_I"/>
</dbReference>
<dbReference type="EMBL" id="CP159218">
    <property type="protein sequence ID" value="XCG63691.1"/>
    <property type="molecule type" value="Genomic_DNA"/>
</dbReference>
<dbReference type="GO" id="GO:0003700">
    <property type="term" value="F:DNA-binding transcription factor activity"/>
    <property type="evidence" value="ECO:0007669"/>
    <property type="project" value="TreeGrafter"/>
</dbReference>
<dbReference type="GO" id="GO:0000976">
    <property type="term" value="F:transcription cis-regulatory region binding"/>
    <property type="evidence" value="ECO:0007669"/>
    <property type="project" value="TreeGrafter"/>
</dbReference>
<dbReference type="PROSITE" id="PS50932">
    <property type="entry name" value="HTH_LACI_2"/>
    <property type="match status" value="1"/>
</dbReference>
<evidence type="ECO:0000256" key="1">
    <source>
        <dbReference type="ARBA" id="ARBA00023015"/>
    </source>
</evidence>
<dbReference type="PANTHER" id="PTHR30146">
    <property type="entry name" value="LACI-RELATED TRANSCRIPTIONAL REPRESSOR"/>
    <property type="match status" value="1"/>
</dbReference>
<dbReference type="InterPro" id="IPR046335">
    <property type="entry name" value="LacI/GalR-like_sensor"/>
</dbReference>
<sequence>MARVTLQTIADKVGVSRMTVSNAFSRPDQLSATLRTTILAAADELGYAGPDPAARALARGSTGAVGIVLTDSAVTAFTDEVASRFFGAIASELAPTGLALTLVPAVELEGRVPARDVAMDAALVYHCDPDSPALSWLQKRGLPTVLVDQFPVDGIASVNVADRDGARAAAQHLVDLGHRHVGLVTFTVHEPHGITESTPLGTEGYGARERMIGWLDALNAAEVSTTAFRTRDSVVDGGDDALVALLRADPLITAVLCFSDVMAANVLFAAQDRGIVVPDQLSVVGFDDTPFASRVRPALTTVRQDVPEKGRLAAAAVIALLERGSTDEVLPAERTVLPTELIVRDSTAGPRSDPQQLIVFSRAAGVDGR</sequence>
<dbReference type="SMART" id="SM00354">
    <property type="entry name" value="HTH_LACI"/>
    <property type="match status" value="1"/>
</dbReference>
<dbReference type="Gene3D" id="1.10.260.40">
    <property type="entry name" value="lambda repressor-like DNA-binding domains"/>
    <property type="match status" value="1"/>
</dbReference>
<dbReference type="Gene3D" id="3.40.50.2300">
    <property type="match status" value="2"/>
</dbReference>
<evidence type="ECO:0000256" key="3">
    <source>
        <dbReference type="ARBA" id="ARBA00023163"/>
    </source>
</evidence>
<evidence type="ECO:0000259" key="4">
    <source>
        <dbReference type="PROSITE" id="PS50932"/>
    </source>
</evidence>
<proteinExistence type="predicted"/>
<dbReference type="CDD" id="cd01392">
    <property type="entry name" value="HTH_LacI"/>
    <property type="match status" value="1"/>
</dbReference>
<keyword evidence="1" id="KW-0805">Transcription regulation</keyword>
<dbReference type="SUPFAM" id="SSF47413">
    <property type="entry name" value="lambda repressor-like DNA-binding domains"/>
    <property type="match status" value="1"/>
</dbReference>
<dbReference type="PANTHER" id="PTHR30146:SF138">
    <property type="entry name" value="TRANSCRIPTIONAL REGULATORY PROTEIN"/>
    <property type="match status" value="1"/>
</dbReference>
<dbReference type="AlphaFoldDB" id="A0AAU8DN46"/>
<name>A0AAU8DN46_9ACTN</name>
<keyword evidence="2" id="KW-0238">DNA-binding</keyword>
<protein>
    <submittedName>
        <fullName evidence="5">Substrate-binding domain-containing protein</fullName>
    </submittedName>
</protein>
<keyword evidence="3" id="KW-0804">Transcription</keyword>
<evidence type="ECO:0000256" key="2">
    <source>
        <dbReference type="ARBA" id="ARBA00023125"/>
    </source>
</evidence>
<dbReference type="InterPro" id="IPR010982">
    <property type="entry name" value="Lambda_DNA-bd_dom_sf"/>
</dbReference>
<dbReference type="RefSeq" id="WP_353649306.1">
    <property type="nucleotide sequence ID" value="NZ_CP159218.1"/>
</dbReference>
<dbReference type="Pfam" id="PF00356">
    <property type="entry name" value="LacI"/>
    <property type="match status" value="1"/>
</dbReference>
<evidence type="ECO:0000313" key="5">
    <source>
        <dbReference type="EMBL" id="XCG63691.1"/>
    </source>
</evidence>
<dbReference type="InterPro" id="IPR000843">
    <property type="entry name" value="HTH_LacI"/>
</dbReference>
<dbReference type="SUPFAM" id="SSF53822">
    <property type="entry name" value="Periplasmic binding protein-like I"/>
    <property type="match status" value="1"/>
</dbReference>
<feature type="domain" description="HTH lacI-type" evidence="4">
    <location>
        <begin position="4"/>
        <end position="59"/>
    </location>
</feature>